<dbReference type="EMBL" id="MHCJ01000003">
    <property type="protein sequence ID" value="OGY18489.1"/>
    <property type="molecule type" value="Genomic_DNA"/>
</dbReference>
<name>A0A1G1VSW6_9BACT</name>
<accession>A0A1G1VSW6</accession>
<protein>
    <submittedName>
        <fullName evidence="1">Uncharacterized protein</fullName>
    </submittedName>
</protein>
<dbReference type="SUPFAM" id="SSF56655">
    <property type="entry name" value="Carbohydrate phosphatase"/>
    <property type="match status" value="1"/>
</dbReference>
<gene>
    <name evidence="1" type="ORF">A2786_03255</name>
</gene>
<reference evidence="1 2" key="1">
    <citation type="journal article" date="2016" name="Nat. Commun.">
        <title>Thousands of microbial genomes shed light on interconnected biogeochemical processes in an aquifer system.</title>
        <authorList>
            <person name="Anantharaman K."/>
            <person name="Brown C.T."/>
            <person name="Hug L.A."/>
            <person name="Sharon I."/>
            <person name="Castelle C.J."/>
            <person name="Probst A.J."/>
            <person name="Thomas B.C."/>
            <person name="Singh A."/>
            <person name="Wilkins M.J."/>
            <person name="Karaoz U."/>
            <person name="Brodie E.L."/>
            <person name="Williams K.H."/>
            <person name="Hubbard S.S."/>
            <person name="Banfield J.F."/>
        </authorList>
    </citation>
    <scope>NUCLEOTIDE SEQUENCE [LARGE SCALE GENOMIC DNA]</scope>
</reference>
<sequence length="339" mass="37706">MTWLESRPLGAEAGAEDTQYIDRAVEATWPIVHESGIAKTEWGKAGLWYAVTQATLLRSALRRPTLLRQSGVLEKTGGPSYNPAREIDAVGNKVIHSIMRRIQVPALVYIEEEERWLSFNSEMPGIPVTIAVDPLDETGPIRIGLRVQTAAVTIANQRGEFVAGTIASLVDDEICLIEDNEAHLLSFYESSPEFAQRSPLQELVINPPPFRDIEKARIATLPRRMDQLRRIPAFQNLDWLPTFGGYGLLGVIRGDIDVMLDPLKGQPWYEAVEWGSMAEKAGLIVSDAEGNSIDFQNIMLRAMHGEKLERVKIVISRDQHLHDQILSGLQVGLQEAVAV</sequence>
<dbReference type="Proteomes" id="UP000179233">
    <property type="component" value="Unassembled WGS sequence"/>
</dbReference>
<evidence type="ECO:0000313" key="2">
    <source>
        <dbReference type="Proteomes" id="UP000179233"/>
    </source>
</evidence>
<evidence type="ECO:0000313" key="1">
    <source>
        <dbReference type="EMBL" id="OGY18489.1"/>
    </source>
</evidence>
<organism evidence="1 2">
    <name type="scientific">Candidatus Chisholmbacteria bacterium RIFCSPHIGHO2_01_FULL_52_32</name>
    <dbReference type="NCBI Taxonomy" id="1797591"/>
    <lineage>
        <taxon>Bacteria</taxon>
        <taxon>Candidatus Chisholmiibacteriota</taxon>
    </lineage>
</organism>
<proteinExistence type="predicted"/>
<dbReference type="AlphaFoldDB" id="A0A1G1VSW6"/>
<comment type="caution">
    <text evidence="1">The sequence shown here is derived from an EMBL/GenBank/DDBJ whole genome shotgun (WGS) entry which is preliminary data.</text>
</comment>